<evidence type="ECO:0000256" key="4">
    <source>
        <dbReference type="ARBA" id="ARBA00020295"/>
    </source>
</evidence>
<evidence type="ECO:0000313" key="11">
    <source>
        <dbReference type="Proteomes" id="UP000705867"/>
    </source>
</evidence>
<evidence type="ECO:0000256" key="3">
    <source>
        <dbReference type="ARBA" id="ARBA00012560"/>
    </source>
</evidence>
<dbReference type="GO" id="GO:0005975">
    <property type="term" value="P:carbohydrate metabolic process"/>
    <property type="evidence" value="ECO:0007669"/>
    <property type="project" value="InterPro"/>
</dbReference>
<dbReference type="Proteomes" id="UP000705867">
    <property type="component" value="Unassembled WGS sequence"/>
</dbReference>
<keyword evidence="6 10" id="KW-0808">Transferase</keyword>
<comment type="similarity">
    <text evidence="2">Belongs to the disproportionating enzyme family.</text>
</comment>
<dbReference type="InterPro" id="IPR017853">
    <property type="entry name" value="GH"/>
</dbReference>
<protein>
    <recommendedName>
        <fullName evidence="4">4-alpha-glucanotransferase</fullName>
        <ecNumber evidence="3">2.4.1.25</ecNumber>
    </recommendedName>
    <alternativeName>
        <fullName evidence="8">Amylomaltase</fullName>
    </alternativeName>
    <alternativeName>
        <fullName evidence="9">Disproportionating enzyme</fullName>
    </alternativeName>
</protein>
<dbReference type="EMBL" id="JAIOIV010000032">
    <property type="protein sequence ID" value="MBZ0155413.1"/>
    <property type="molecule type" value="Genomic_DNA"/>
</dbReference>
<comment type="catalytic activity">
    <reaction evidence="1">
        <text>Transfers a segment of a (1-&gt;4)-alpha-D-glucan to a new position in an acceptor, which may be glucose or a (1-&gt;4)-alpha-D-glucan.</text>
        <dbReference type="EC" id="2.4.1.25"/>
    </reaction>
</comment>
<accession>A0A953J368</accession>
<reference evidence="10" key="2">
    <citation type="submission" date="2021-08" db="EMBL/GenBank/DDBJ databases">
        <authorList>
            <person name="Dalcin Martins P."/>
        </authorList>
    </citation>
    <scope>NUCLEOTIDE SEQUENCE</scope>
    <source>
        <strain evidence="10">MAG_39</strain>
    </source>
</reference>
<reference evidence="10" key="1">
    <citation type="journal article" date="2021" name="bioRxiv">
        <title>Unraveling nitrogen, sulfur and carbon metabolic pathways and microbial community transcriptional responses to substrate deprivation and toxicity stresses in a bioreactor mimicking anoxic brackish coastal sediment conditions.</title>
        <authorList>
            <person name="Martins P.D."/>
            <person name="Echeveste M.J."/>
            <person name="Arshad A."/>
            <person name="Kurth J."/>
            <person name="Ouboter H."/>
            <person name="Jetten M.S.M."/>
            <person name="Welte C.U."/>
        </authorList>
    </citation>
    <scope>NUCLEOTIDE SEQUENCE</scope>
    <source>
        <strain evidence="10">MAG_39</strain>
    </source>
</reference>
<dbReference type="InterPro" id="IPR003385">
    <property type="entry name" value="Glyco_hydro_77"/>
</dbReference>
<dbReference type="SUPFAM" id="SSF51445">
    <property type="entry name" value="(Trans)glycosidases"/>
    <property type="match status" value="1"/>
</dbReference>
<evidence type="ECO:0000256" key="7">
    <source>
        <dbReference type="ARBA" id="ARBA00023277"/>
    </source>
</evidence>
<organism evidence="10 11">
    <name type="scientific">Candidatus Nitrobium versatile</name>
    <dbReference type="NCBI Taxonomy" id="2884831"/>
    <lineage>
        <taxon>Bacteria</taxon>
        <taxon>Pseudomonadati</taxon>
        <taxon>Nitrospirota</taxon>
        <taxon>Nitrospiria</taxon>
        <taxon>Nitrospirales</taxon>
        <taxon>Nitrospiraceae</taxon>
        <taxon>Candidatus Nitrobium</taxon>
    </lineage>
</organism>
<dbReference type="PANTHER" id="PTHR32438">
    <property type="entry name" value="4-ALPHA-GLUCANOTRANSFERASE DPE1, CHLOROPLASTIC/AMYLOPLASTIC"/>
    <property type="match status" value="1"/>
</dbReference>
<proteinExistence type="inferred from homology"/>
<sequence length="107" mass="12251">MRRSGQSYWQILPLTPVTTAQVNSPYSGISAFGGNPLLISPELLARKKLLSPAEGECSPPSPQDRVSYHEVEEYKNRVLSIAYENFKKNERERRILPFHRREPVVAR</sequence>
<gene>
    <name evidence="10" type="ORF">K8I29_04255</name>
</gene>
<dbReference type="EC" id="2.4.1.25" evidence="3"/>
<keyword evidence="5 10" id="KW-0328">Glycosyltransferase</keyword>
<name>A0A953J368_9BACT</name>
<evidence type="ECO:0000256" key="8">
    <source>
        <dbReference type="ARBA" id="ARBA00031423"/>
    </source>
</evidence>
<dbReference type="AlphaFoldDB" id="A0A953J368"/>
<evidence type="ECO:0000313" key="10">
    <source>
        <dbReference type="EMBL" id="MBZ0155413.1"/>
    </source>
</evidence>
<dbReference type="Pfam" id="PF02446">
    <property type="entry name" value="Glyco_hydro_77"/>
    <property type="match status" value="1"/>
</dbReference>
<dbReference type="Gene3D" id="3.20.20.80">
    <property type="entry name" value="Glycosidases"/>
    <property type="match status" value="1"/>
</dbReference>
<dbReference type="GO" id="GO:0004134">
    <property type="term" value="F:4-alpha-glucanotransferase activity"/>
    <property type="evidence" value="ECO:0007669"/>
    <property type="project" value="UniProtKB-EC"/>
</dbReference>
<evidence type="ECO:0000256" key="2">
    <source>
        <dbReference type="ARBA" id="ARBA00005684"/>
    </source>
</evidence>
<evidence type="ECO:0000256" key="1">
    <source>
        <dbReference type="ARBA" id="ARBA00000439"/>
    </source>
</evidence>
<keyword evidence="7" id="KW-0119">Carbohydrate metabolism</keyword>
<dbReference type="PANTHER" id="PTHR32438:SF5">
    <property type="entry name" value="4-ALPHA-GLUCANOTRANSFERASE DPE1, CHLOROPLASTIC_AMYLOPLASTIC"/>
    <property type="match status" value="1"/>
</dbReference>
<evidence type="ECO:0000256" key="6">
    <source>
        <dbReference type="ARBA" id="ARBA00022679"/>
    </source>
</evidence>
<comment type="caution">
    <text evidence="10">The sequence shown here is derived from an EMBL/GenBank/DDBJ whole genome shotgun (WGS) entry which is preliminary data.</text>
</comment>
<evidence type="ECO:0000256" key="9">
    <source>
        <dbReference type="ARBA" id="ARBA00031501"/>
    </source>
</evidence>
<evidence type="ECO:0000256" key="5">
    <source>
        <dbReference type="ARBA" id="ARBA00022676"/>
    </source>
</evidence>